<dbReference type="InterPro" id="IPR001173">
    <property type="entry name" value="Glyco_trans_2-like"/>
</dbReference>
<evidence type="ECO:0000256" key="1">
    <source>
        <dbReference type="ARBA" id="ARBA00022676"/>
    </source>
</evidence>
<evidence type="ECO:0000313" key="5">
    <source>
        <dbReference type="EMBL" id="RLE46521.1"/>
    </source>
</evidence>
<keyword evidence="1" id="KW-0328">Glycosyltransferase</keyword>
<dbReference type="Gene3D" id="3.90.550.10">
    <property type="entry name" value="Spore Coat Polysaccharide Biosynthesis Protein SpsA, Chain A"/>
    <property type="match status" value="1"/>
</dbReference>
<evidence type="ECO:0000256" key="2">
    <source>
        <dbReference type="ARBA" id="ARBA00022679"/>
    </source>
</evidence>
<keyword evidence="3" id="KW-0812">Transmembrane</keyword>
<feature type="transmembrane region" description="Helical" evidence="3">
    <location>
        <begin position="274"/>
        <end position="295"/>
    </location>
</feature>
<comment type="caution">
    <text evidence="5">The sequence shown here is derived from an EMBL/GenBank/DDBJ whole genome shotgun (WGS) entry which is preliminary data.</text>
</comment>
<keyword evidence="3" id="KW-0472">Membrane</keyword>
<dbReference type="PANTHER" id="PTHR43630:SF1">
    <property type="entry name" value="POLY-BETA-1,6-N-ACETYL-D-GLUCOSAMINE SYNTHASE"/>
    <property type="match status" value="1"/>
</dbReference>
<gene>
    <name evidence="5" type="ORF">DRJ31_09930</name>
</gene>
<feature type="non-terminal residue" evidence="5">
    <location>
        <position position="1"/>
    </location>
</feature>
<evidence type="ECO:0000313" key="6">
    <source>
        <dbReference type="Proteomes" id="UP000278475"/>
    </source>
</evidence>
<protein>
    <recommendedName>
        <fullName evidence="4">Glycosyltransferase 2-like domain-containing protein</fullName>
    </recommendedName>
</protein>
<feature type="transmembrane region" description="Helical" evidence="3">
    <location>
        <begin position="242"/>
        <end position="267"/>
    </location>
</feature>
<dbReference type="AlphaFoldDB" id="A0A497EKF5"/>
<keyword evidence="3" id="KW-1133">Transmembrane helix</keyword>
<accession>A0A497EKF5</accession>
<proteinExistence type="predicted"/>
<organism evidence="5 6">
    <name type="scientific">Thermoproteota archaeon</name>
    <dbReference type="NCBI Taxonomy" id="2056631"/>
    <lineage>
        <taxon>Archaea</taxon>
        <taxon>Thermoproteota</taxon>
    </lineage>
</organism>
<dbReference type="Pfam" id="PF00535">
    <property type="entry name" value="Glycos_transf_2"/>
    <property type="match status" value="1"/>
</dbReference>
<dbReference type="PANTHER" id="PTHR43630">
    <property type="entry name" value="POLY-BETA-1,6-N-ACETYL-D-GLUCOSAMINE SYNTHASE"/>
    <property type="match status" value="1"/>
</dbReference>
<sequence>DLPLVSMIIPAYNEEKMIGQAIESTLNQTYPNIEVIVVDDGSRDNTAKIVSNFSDKYPSRVKLIRHEKNFGKFKALNSGMKVAKGEFIYHMDADSRLAPDNVEKMISIFNDEKLGAIASIVAISNDKNTLTKLQQVEYLFEQLIVRYSQSIGKNVIICPGAGSLFRRTAVKDFEVLDRTLTEDADYSFEVRRHKWKAGQEVDAVSFTEAPKSLSAFTKQRIRWLYGVLQTITHHKWSLRDPWVLWAWLGYLLTPFAMVMLFSIPILGLLLGQAYLAYFLPYFLIGFTIFAVSRLIPLGLYKYRGKASLIPYLPLYIFYNTYLAMITLYCFAAWLMRRGVKVQYGSRLIHAK</sequence>
<dbReference type="Proteomes" id="UP000278475">
    <property type="component" value="Unassembled WGS sequence"/>
</dbReference>
<dbReference type="SUPFAM" id="SSF53448">
    <property type="entry name" value="Nucleotide-diphospho-sugar transferases"/>
    <property type="match status" value="1"/>
</dbReference>
<evidence type="ECO:0000256" key="3">
    <source>
        <dbReference type="SAM" id="Phobius"/>
    </source>
</evidence>
<feature type="domain" description="Glycosyltransferase 2-like" evidence="4">
    <location>
        <begin position="6"/>
        <end position="172"/>
    </location>
</feature>
<dbReference type="InterPro" id="IPR029044">
    <property type="entry name" value="Nucleotide-diphossugar_trans"/>
</dbReference>
<keyword evidence="2" id="KW-0808">Transferase</keyword>
<feature type="transmembrane region" description="Helical" evidence="3">
    <location>
        <begin position="315"/>
        <end position="335"/>
    </location>
</feature>
<evidence type="ECO:0000259" key="4">
    <source>
        <dbReference type="Pfam" id="PF00535"/>
    </source>
</evidence>
<dbReference type="CDD" id="cd06423">
    <property type="entry name" value="CESA_like"/>
    <property type="match status" value="1"/>
</dbReference>
<dbReference type="GO" id="GO:0016757">
    <property type="term" value="F:glycosyltransferase activity"/>
    <property type="evidence" value="ECO:0007669"/>
    <property type="project" value="UniProtKB-KW"/>
</dbReference>
<name>A0A497EKF5_9CREN</name>
<reference evidence="5 6" key="1">
    <citation type="submission" date="2018-06" db="EMBL/GenBank/DDBJ databases">
        <title>Extensive metabolic versatility and redundancy in microbially diverse, dynamic hydrothermal sediments.</title>
        <authorList>
            <person name="Dombrowski N."/>
            <person name="Teske A."/>
            <person name="Baker B.J."/>
        </authorList>
    </citation>
    <scope>NUCLEOTIDE SEQUENCE [LARGE SCALE GENOMIC DNA]</scope>
    <source>
        <strain evidence="5">B66_G16</strain>
    </source>
</reference>
<dbReference type="EMBL" id="QMQV01000179">
    <property type="protein sequence ID" value="RLE46521.1"/>
    <property type="molecule type" value="Genomic_DNA"/>
</dbReference>